<gene>
    <name evidence="1" type="ORF">SCHPADRAFT_208885</name>
</gene>
<dbReference type="EMBL" id="KQ085915">
    <property type="protein sequence ID" value="KLO16475.1"/>
    <property type="molecule type" value="Genomic_DNA"/>
</dbReference>
<dbReference type="AlphaFoldDB" id="A0A0H2RWT5"/>
<proteinExistence type="predicted"/>
<organism evidence="1 2">
    <name type="scientific">Schizopora paradoxa</name>
    <dbReference type="NCBI Taxonomy" id="27342"/>
    <lineage>
        <taxon>Eukaryota</taxon>
        <taxon>Fungi</taxon>
        <taxon>Dikarya</taxon>
        <taxon>Basidiomycota</taxon>
        <taxon>Agaricomycotina</taxon>
        <taxon>Agaricomycetes</taxon>
        <taxon>Hymenochaetales</taxon>
        <taxon>Schizoporaceae</taxon>
        <taxon>Schizopora</taxon>
    </lineage>
</organism>
<sequence>MSKSTAQPVALMMPDIVTRIIEFAIAKRGEEWRVIDLTSVWEDDGMLSVPASFTTNTQLSFLTVCKAWYEIIMSTPLLWATCSAILHWPQCSDVVGTSSMLNTYFRRSKVVPFTLFFFASMEEETFGDDGDPIYALNDMLHRIFTQQGHRFEAIYLTIIVTDTTNHDFEFEFNFPRHPTPTPTPLEVSLKDLTRLKSLNLDLDVPNSSVELVPHRRLEFLHLSAGTSVSVQGFDHTAVAQFPNLRNLRMCIQNTKTILDDWKILQASPNIEFLHFRCVPRHSFIPIPGSESQDLSTMPPLSLPRLRHLDIIANSKTTLDVLSRASTPSLTSLIISSFELSNYSVKELTTLLGRLPLKSFKVSIKTTEDTLCKATVGALFHALLVLRNLELDLGSRNENQVMQLLELLRDTLHPDEKKEAHTLPNLRVLSVDIGFYDKADKAEAHDVLRNIVSICRQKYLSGFLLKLIARSSLIVREPAQVELMPLLLNDAHIRRCVSDTFIVSINGVPVEGFSA</sequence>
<dbReference type="Gene3D" id="3.80.10.10">
    <property type="entry name" value="Ribonuclease Inhibitor"/>
    <property type="match status" value="1"/>
</dbReference>
<reference evidence="1 2" key="1">
    <citation type="submission" date="2015-04" db="EMBL/GenBank/DDBJ databases">
        <title>Complete genome sequence of Schizopora paradoxa KUC8140, a cosmopolitan wood degrader in East Asia.</title>
        <authorList>
            <consortium name="DOE Joint Genome Institute"/>
            <person name="Min B."/>
            <person name="Park H."/>
            <person name="Jang Y."/>
            <person name="Kim J.-J."/>
            <person name="Kim K.H."/>
            <person name="Pangilinan J."/>
            <person name="Lipzen A."/>
            <person name="Riley R."/>
            <person name="Grigoriev I.V."/>
            <person name="Spatafora J.W."/>
            <person name="Choi I.-G."/>
        </authorList>
    </citation>
    <scope>NUCLEOTIDE SEQUENCE [LARGE SCALE GENOMIC DNA]</scope>
    <source>
        <strain evidence="1 2">KUC8140</strain>
    </source>
</reference>
<evidence type="ECO:0000313" key="1">
    <source>
        <dbReference type="EMBL" id="KLO16475.1"/>
    </source>
</evidence>
<evidence type="ECO:0008006" key="3">
    <source>
        <dbReference type="Google" id="ProtNLM"/>
    </source>
</evidence>
<protein>
    <recommendedName>
        <fullName evidence="3">F-box domain-containing protein</fullName>
    </recommendedName>
</protein>
<dbReference type="InParanoid" id="A0A0H2RWT5"/>
<dbReference type="OrthoDB" id="3023928at2759"/>
<accession>A0A0H2RWT5</accession>
<dbReference type="InterPro" id="IPR032675">
    <property type="entry name" value="LRR_dom_sf"/>
</dbReference>
<dbReference type="SUPFAM" id="SSF52047">
    <property type="entry name" value="RNI-like"/>
    <property type="match status" value="1"/>
</dbReference>
<keyword evidence="2" id="KW-1185">Reference proteome</keyword>
<dbReference type="Proteomes" id="UP000053477">
    <property type="component" value="Unassembled WGS sequence"/>
</dbReference>
<evidence type="ECO:0000313" key="2">
    <source>
        <dbReference type="Proteomes" id="UP000053477"/>
    </source>
</evidence>
<name>A0A0H2RWT5_9AGAM</name>